<protein>
    <submittedName>
        <fullName evidence="12">Exopolygalacturonase-like</fullName>
    </submittedName>
</protein>
<dbReference type="InterPro" id="IPR000743">
    <property type="entry name" value="Glyco_hydro_28"/>
</dbReference>
<evidence type="ECO:0000256" key="6">
    <source>
        <dbReference type="ARBA" id="ARBA00023295"/>
    </source>
</evidence>
<feature type="chain" id="PRO_5010571348" evidence="10">
    <location>
        <begin position="24"/>
        <end position="399"/>
    </location>
</feature>
<feature type="signal peptide" evidence="10">
    <location>
        <begin position="1"/>
        <end position="23"/>
    </location>
</feature>
<dbReference type="Pfam" id="PF00295">
    <property type="entry name" value="Glyco_hydro_28"/>
    <property type="match status" value="1"/>
</dbReference>
<evidence type="ECO:0000256" key="4">
    <source>
        <dbReference type="ARBA" id="ARBA00022525"/>
    </source>
</evidence>
<evidence type="ECO:0000313" key="12">
    <source>
        <dbReference type="RefSeq" id="XP_010251320.1"/>
    </source>
</evidence>
<dbReference type="STRING" id="4432.A0A1U7ZRE9"/>
<dbReference type="KEGG" id="nnu:104593249"/>
<evidence type="ECO:0000256" key="5">
    <source>
        <dbReference type="ARBA" id="ARBA00022801"/>
    </source>
</evidence>
<keyword evidence="4" id="KW-0964">Secreted</keyword>
<dbReference type="InterPro" id="IPR012334">
    <property type="entry name" value="Pectin_lyas_fold"/>
</dbReference>
<reference evidence="12" key="1">
    <citation type="submission" date="2025-08" db="UniProtKB">
        <authorList>
            <consortium name="RefSeq"/>
        </authorList>
    </citation>
    <scope>IDENTIFICATION</scope>
</reference>
<evidence type="ECO:0000256" key="10">
    <source>
        <dbReference type="SAM" id="SignalP"/>
    </source>
</evidence>
<dbReference type="FunFam" id="2.160.20.10:FF:000004">
    <property type="entry name" value="Pectin lyase-like superfamily protein"/>
    <property type="match status" value="1"/>
</dbReference>
<dbReference type="OMA" id="CKADSIT"/>
<keyword evidence="6 9" id="KW-0326">Glycosidase</keyword>
<accession>A0A1U7ZRE9</accession>
<name>A0A1U7ZRE9_NELNU</name>
<proteinExistence type="inferred from homology"/>
<evidence type="ECO:0000256" key="7">
    <source>
        <dbReference type="ARBA" id="ARBA00023316"/>
    </source>
</evidence>
<dbReference type="Proteomes" id="UP000189703">
    <property type="component" value="Unplaced"/>
</dbReference>
<feature type="active site" evidence="8">
    <location>
        <position position="244"/>
    </location>
</feature>
<keyword evidence="7" id="KW-0961">Cell wall biogenesis/degradation</keyword>
<keyword evidence="10" id="KW-0732">Signal</keyword>
<keyword evidence="11" id="KW-1185">Reference proteome</keyword>
<keyword evidence="3" id="KW-0134">Cell wall</keyword>
<dbReference type="GO" id="GO:0071555">
    <property type="term" value="P:cell wall organization"/>
    <property type="evidence" value="ECO:0007669"/>
    <property type="project" value="UniProtKB-KW"/>
</dbReference>
<dbReference type="PANTHER" id="PTHR31375">
    <property type="match status" value="1"/>
</dbReference>
<evidence type="ECO:0000256" key="1">
    <source>
        <dbReference type="ARBA" id="ARBA00004191"/>
    </source>
</evidence>
<keyword evidence="5 9" id="KW-0378">Hydrolase</keyword>
<organism evidence="11 12">
    <name type="scientific">Nelumbo nucifera</name>
    <name type="common">Sacred lotus</name>
    <dbReference type="NCBI Taxonomy" id="4432"/>
    <lineage>
        <taxon>Eukaryota</taxon>
        <taxon>Viridiplantae</taxon>
        <taxon>Streptophyta</taxon>
        <taxon>Embryophyta</taxon>
        <taxon>Tracheophyta</taxon>
        <taxon>Spermatophyta</taxon>
        <taxon>Magnoliopsida</taxon>
        <taxon>Proteales</taxon>
        <taxon>Nelumbonaceae</taxon>
        <taxon>Nelumbo</taxon>
    </lineage>
</organism>
<dbReference type="AlphaFoldDB" id="A0A1U7ZRE9"/>
<dbReference type="Gene3D" id="2.160.20.10">
    <property type="entry name" value="Single-stranded right-handed beta-helix, Pectin lyase-like"/>
    <property type="match status" value="1"/>
</dbReference>
<comment type="similarity">
    <text evidence="2 9">Belongs to the glycosyl hydrolase 28 family.</text>
</comment>
<dbReference type="InterPro" id="IPR011050">
    <property type="entry name" value="Pectin_lyase_fold/virulence"/>
</dbReference>
<evidence type="ECO:0000256" key="3">
    <source>
        <dbReference type="ARBA" id="ARBA00022512"/>
    </source>
</evidence>
<sequence length="399" mass="43185">MRVEMKLCLLLLYLFVLNGIVSGDSDTFDVVKYGARGDGVHDDSKAFLAAWKAACESSGAVKVLIPKANYMVGPVKFYGPCDKVKSITVYMKGYLKATTDLKDYGTYDWITFGFVEGLTLTGGGTFDGQGAASWSFNSCRLKKNCQVLPTNLKFVSLNDTVVRGITSLNSKFFHMGLVDCNNFMGRDLKITAPETSPNTDGIHIERSTTVSVYSSIIGTGDDCISIGHSSYDITISGVTCGPGHGISIGSLGRYEKEKDVNGIVVKDCTITETMNGVRIKTWEDSPVGSQASNMTFNNIVMHRVSNPIIIDQTYCPYTSCTSASSSRVKLKDIYFKNIRGTSTTPVAVLLECSKGLPCENVFLENIHLELSPGGGPTNSTCENVKPQYSGTQIPPPCNT</sequence>
<dbReference type="GO" id="GO:0005975">
    <property type="term" value="P:carbohydrate metabolic process"/>
    <property type="evidence" value="ECO:0007669"/>
    <property type="project" value="InterPro"/>
</dbReference>
<gene>
    <name evidence="12" type="primary">LOC104593249</name>
</gene>
<dbReference type="PROSITE" id="PS00502">
    <property type="entry name" value="POLYGALACTURONASE"/>
    <property type="match status" value="1"/>
</dbReference>
<evidence type="ECO:0000256" key="9">
    <source>
        <dbReference type="RuleBase" id="RU361169"/>
    </source>
</evidence>
<evidence type="ECO:0000256" key="8">
    <source>
        <dbReference type="PROSITE-ProRule" id="PRU10052"/>
    </source>
</evidence>
<dbReference type="GO" id="GO:0004650">
    <property type="term" value="F:polygalacturonase activity"/>
    <property type="evidence" value="ECO:0007669"/>
    <property type="project" value="InterPro"/>
</dbReference>
<evidence type="ECO:0000313" key="11">
    <source>
        <dbReference type="Proteomes" id="UP000189703"/>
    </source>
</evidence>
<dbReference type="InParanoid" id="A0A1U7ZRE9"/>
<dbReference type="eggNOG" id="ENOG502QV2R">
    <property type="taxonomic scope" value="Eukaryota"/>
</dbReference>
<dbReference type="InterPro" id="IPR006626">
    <property type="entry name" value="PbH1"/>
</dbReference>
<comment type="subcellular location">
    <subcellularLocation>
        <location evidence="1">Secreted</location>
        <location evidence="1">Cell wall</location>
    </subcellularLocation>
</comment>
<dbReference type="FunCoup" id="A0A1U7ZRE9">
    <property type="interactions" value="99"/>
</dbReference>
<dbReference type="SMART" id="SM00710">
    <property type="entry name" value="PbH1"/>
    <property type="match status" value="5"/>
</dbReference>
<dbReference type="RefSeq" id="XP_010251320.1">
    <property type="nucleotide sequence ID" value="XM_010253018.1"/>
</dbReference>
<evidence type="ECO:0000256" key="2">
    <source>
        <dbReference type="ARBA" id="ARBA00008834"/>
    </source>
</evidence>
<dbReference type="GeneID" id="104593249"/>
<dbReference type="OrthoDB" id="187139at2759"/>
<dbReference type="SUPFAM" id="SSF51126">
    <property type="entry name" value="Pectin lyase-like"/>
    <property type="match status" value="1"/>
</dbReference>